<dbReference type="AlphaFoldDB" id="A0AAJ8DZZ9"/>
<dbReference type="GeneID" id="84592612"/>
<dbReference type="KEGG" id="ang:An12g06620"/>
<protein>
    <submittedName>
        <fullName evidence="1">Uncharacterized protein</fullName>
    </submittedName>
</protein>
<proteinExistence type="predicted"/>
<evidence type="ECO:0000313" key="1">
    <source>
        <dbReference type="RefSeq" id="XP_059601864.1"/>
    </source>
</evidence>
<gene>
    <name evidence="1" type="ORF">An12g06620</name>
</gene>
<dbReference type="RefSeq" id="XP_059601864.1">
    <property type="nucleotide sequence ID" value="XM_059750982.1"/>
</dbReference>
<accession>A0AAJ8DZZ9</accession>
<dbReference type="VEuPathDB" id="FungiDB:An12g06620"/>
<reference evidence="1" key="1">
    <citation type="submission" date="2025-02" db="EMBL/GenBank/DDBJ databases">
        <authorList>
            <consortium name="NCBI Genome Project"/>
        </authorList>
    </citation>
    <scope>NUCLEOTIDE SEQUENCE</scope>
</reference>
<name>A0AAJ8DZZ9_ASPNG</name>
<organism evidence="1">
    <name type="scientific">Aspergillus niger</name>
    <dbReference type="NCBI Taxonomy" id="5061"/>
    <lineage>
        <taxon>Eukaryota</taxon>
        <taxon>Fungi</taxon>
        <taxon>Dikarya</taxon>
        <taxon>Ascomycota</taxon>
        <taxon>Pezizomycotina</taxon>
        <taxon>Eurotiomycetes</taxon>
        <taxon>Eurotiomycetidae</taxon>
        <taxon>Eurotiales</taxon>
        <taxon>Aspergillaceae</taxon>
        <taxon>Aspergillus</taxon>
        <taxon>Aspergillus subgen. Circumdati</taxon>
    </lineage>
</organism>
<reference evidence="1" key="2">
    <citation type="submission" date="2025-08" db="UniProtKB">
        <authorList>
            <consortium name="RefSeq"/>
        </authorList>
    </citation>
    <scope>IDENTIFICATION</scope>
</reference>
<sequence length="154" mass="17447">MFPAYLYYPIYCSFILGLVPNNPQAQCRGCLSYTVLAGLTKGKGALGHAGLGHHIWYLNEKTIDIYQKVDLGLTFPAASLSILFICFRDVSDPAFSNIVPTSSHHYHRYPVAPYRPSCRYSVYIPRIMHSGCLFYLCLSANIKVLEHRTSRKMH</sequence>